<protein>
    <recommendedName>
        <fullName evidence="2">TLDc domain-containing protein</fullName>
    </recommendedName>
</protein>
<dbReference type="Proteomes" id="UP000785679">
    <property type="component" value="Unassembled WGS sequence"/>
</dbReference>
<evidence type="ECO:0000313" key="3">
    <source>
        <dbReference type="EMBL" id="TNV80206.1"/>
    </source>
</evidence>
<evidence type="ECO:0000259" key="2">
    <source>
        <dbReference type="PROSITE" id="PS51886"/>
    </source>
</evidence>
<evidence type="ECO:0000256" key="1">
    <source>
        <dbReference type="SAM" id="Coils"/>
    </source>
</evidence>
<proteinExistence type="predicted"/>
<gene>
    <name evidence="3" type="ORF">FGO68_gene6635</name>
</gene>
<comment type="caution">
    <text evidence="3">The sequence shown here is derived from an EMBL/GenBank/DDBJ whole genome shotgun (WGS) entry which is preliminary data.</text>
</comment>
<organism evidence="3 4">
    <name type="scientific">Halteria grandinella</name>
    <dbReference type="NCBI Taxonomy" id="5974"/>
    <lineage>
        <taxon>Eukaryota</taxon>
        <taxon>Sar</taxon>
        <taxon>Alveolata</taxon>
        <taxon>Ciliophora</taxon>
        <taxon>Intramacronucleata</taxon>
        <taxon>Spirotrichea</taxon>
        <taxon>Stichotrichia</taxon>
        <taxon>Sporadotrichida</taxon>
        <taxon>Halteriidae</taxon>
        <taxon>Halteria</taxon>
    </lineage>
</organism>
<dbReference type="AlphaFoldDB" id="A0A8J8NRF2"/>
<dbReference type="PROSITE" id="PS51886">
    <property type="entry name" value="TLDC"/>
    <property type="match status" value="1"/>
</dbReference>
<feature type="domain" description="TLDc" evidence="2">
    <location>
        <begin position="76"/>
        <end position="242"/>
    </location>
</feature>
<feature type="coiled-coil region" evidence="1">
    <location>
        <begin position="17"/>
        <end position="51"/>
    </location>
</feature>
<name>A0A8J8NRF2_HALGN</name>
<keyword evidence="4" id="KW-1185">Reference proteome</keyword>
<dbReference type="EMBL" id="RRYP01007825">
    <property type="protein sequence ID" value="TNV80206.1"/>
    <property type="molecule type" value="Genomic_DNA"/>
</dbReference>
<dbReference type="Pfam" id="PF07534">
    <property type="entry name" value="TLD"/>
    <property type="match status" value="1"/>
</dbReference>
<evidence type="ECO:0000313" key="4">
    <source>
        <dbReference type="Proteomes" id="UP000785679"/>
    </source>
</evidence>
<accession>A0A8J8NRF2</accession>
<sequence>MFLRVKDDQKAQSIKMNELEDRLTQSAEAQIQALKQKVEEVQAQLLVTSEQLQLENNQNEFRIGQLTLSVKSVNSVILDDEAKQRKMFAFFEQAGTPLMYSHLLYRGTISTFAAAEFHRLCDNRSKTLTIVRTTEGIIVGGFTSQFWNNIGNYRADPTAWVFNLDQPNIFKVKPGGNNAIYAHSSCGPTFGGHNLNIRDAANANTSSNVNQSAAYENLENINLFQRQGNTSFQVTEVEVFQV</sequence>
<reference evidence="3" key="1">
    <citation type="submission" date="2019-06" db="EMBL/GenBank/DDBJ databases">
        <authorList>
            <person name="Zheng W."/>
        </authorList>
    </citation>
    <scope>NUCLEOTIDE SEQUENCE</scope>
    <source>
        <strain evidence="3">QDHG01</strain>
    </source>
</reference>
<dbReference type="OrthoDB" id="311690at2759"/>
<keyword evidence="1" id="KW-0175">Coiled coil</keyword>
<dbReference type="SMART" id="SM00584">
    <property type="entry name" value="TLDc"/>
    <property type="match status" value="1"/>
</dbReference>
<dbReference type="InterPro" id="IPR006571">
    <property type="entry name" value="TLDc_dom"/>
</dbReference>